<dbReference type="Gene3D" id="1.10.510.10">
    <property type="entry name" value="Transferase(Phosphotransferase) domain 1"/>
    <property type="match status" value="1"/>
</dbReference>
<dbReference type="GO" id="GO:0016301">
    <property type="term" value="F:kinase activity"/>
    <property type="evidence" value="ECO:0007669"/>
    <property type="project" value="UniProtKB-KW"/>
</dbReference>
<dbReference type="Proteomes" id="UP000326637">
    <property type="component" value="Segment"/>
</dbReference>
<name>A0A5P8PIG9_9CAUD</name>
<proteinExistence type="predicted"/>
<gene>
    <name evidence="1" type="primary">63</name>
    <name evidence="1" type="ORF">056SW001B_63</name>
</gene>
<protein>
    <submittedName>
        <fullName evidence="1">Serine/threonine kinase</fullName>
    </submittedName>
</protein>
<dbReference type="EMBL" id="MN176230">
    <property type="protein sequence ID" value="QFR56527.1"/>
    <property type="molecule type" value="Genomic_DNA"/>
</dbReference>
<keyword evidence="1" id="KW-0418">Kinase</keyword>
<reference evidence="1 2" key="1">
    <citation type="submission" date="2019-07" db="EMBL/GenBank/DDBJ databases">
        <authorList>
            <person name="Krukonis G.P."/>
            <person name="Delesalle V.A."/>
        </authorList>
    </citation>
    <scope>NUCLEOTIDE SEQUENCE [LARGE SCALE GENOMIC DNA]</scope>
</reference>
<accession>A0A5P8PIG9</accession>
<keyword evidence="2" id="KW-1185">Reference proteome</keyword>
<evidence type="ECO:0000313" key="1">
    <source>
        <dbReference type="EMBL" id="QFR56527.1"/>
    </source>
</evidence>
<dbReference type="SUPFAM" id="SSF56112">
    <property type="entry name" value="Protein kinase-like (PK-like)"/>
    <property type="match status" value="1"/>
</dbReference>
<dbReference type="InterPro" id="IPR011009">
    <property type="entry name" value="Kinase-like_dom_sf"/>
</dbReference>
<organism evidence="1 2">
    <name type="scientific">Bacillus phage 056SW001B</name>
    <dbReference type="NCBI Taxonomy" id="2601663"/>
    <lineage>
        <taxon>Viruses</taxon>
        <taxon>Duplodnaviria</taxon>
        <taxon>Heunggongvirae</taxon>
        <taxon>Uroviricota</taxon>
        <taxon>Caudoviricetes</taxon>
        <taxon>Ehrlichviridae</taxon>
        <taxon>Gettysburgvirus</taxon>
        <taxon>Gettysburgvirus gv056SW001B</taxon>
    </lineage>
</organism>
<sequence>MGNLQSFRGMDFVVVNEVSEKLLRLISKALECWEEDFDEYDYQNEYPTMRNHFKYLGGGHCGRVFELDEDTVIKVETGSYESEDGAILHQLQGLPFVPKVYMYTDEDVNSQITVMQKIKGVTITEYLKGKSPFSLLKAPENLTDAAESFIIRAALERGVEIRDVKSDNCMIDEQGNFYMVDYGVCDFIDPDRYKRTYEIQDQYPNYSQIEKMHALTTFIENVAGSKLGKEHYKFASMHSRAFGGSYYDYYYYYGSSVRTPFSPPAYYDQKKYYMPRFEVKFGDLVIG</sequence>
<evidence type="ECO:0000313" key="2">
    <source>
        <dbReference type="Proteomes" id="UP000326637"/>
    </source>
</evidence>
<keyword evidence="1" id="KW-0808">Transferase</keyword>